<dbReference type="AlphaFoldDB" id="A0A8S1D6D5"/>
<proteinExistence type="predicted"/>
<accession>A0A8S1D6D5</accession>
<organism evidence="1 2">
    <name type="scientific">Cloeon dipterum</name>
    <dbReference type="NCBI Taxonomy" id="197152"/>
    <lineage>
        <taxon>Eukaryota</taxon>
        <taxon>Metazoa</taxon>
        <taxon>Ecdysozoa</taxon>
        <taxon>Arthropoda</taxon>
        <taxon>Hexapoda</taxon>
        <taxon>Insecta</taxon>
        <taxon>Pterygota</taxon>
        <taxon>Palaeoptera</taxon>
        <taxon>Ephemeroptera</taxon>
        <taxon>Pisciforma</taxon>
        <taxon>Baetidae</taxon>
        <taxon>Cloeon</taxon>
    </lineage>
</organism>
<dbReference type="Proteomes" id="UP000494165">
    <property type="component" value="Unassembled WGS sequence"/>
</dbReference>
<protein>
    <submittedName>
        <fullName evidence="1">Uncharacterized protein</fullName>
    </submittedName>
</protein>
<evidence type="ECO:0000313" key="2">
    <source>
        <dbReference type="Proteomes" id="UP000494165"/>
    </source>
</evidence>
<reference evidence="1 2" key="1">
    <citation type="submission" date="2020-04" db="EMBL/GenBank/DDBJ databases">
        <authorList>
            <person name="Alioto T."/>
            <person name="Alioto T."/>
            <person name="Gomez Garrido J."/>
        </authorList>
    </citation>
    <scope>NUCLEOTIDE SEQUENCE [LARGE SCALE GENOMIC DNA]</scope>
</reference>
<evidence type="ECO:0000313" key="1">
    <source>
        <dbReference type="EMBL" id="CAB3376474.1"/>
    </source>
</evidence>
<keyword evidence="2" id="KW-1185">Reference proteome</keyword>
<dbReference type="EMBL" id="CADEPI010000128">
    <property type="protein sequence ID" value="CAB3376474.1"/>
    <property type="molecule type" value="Genomic_DNA"/>
</dbReference>
<name>A0A8S1D6D5_9INSE</name>
<sequence>MEDIFKYLKKKKERVPKAIKNRRPKYEGRGIRLNDRCLSIDREELLSTLQGAMAAEDVNYTLTIPTAYQISKV</sequence>
<comment type="caution">
    <text evidence="1">The sequence shown here is derived from an EMBL/GenBank/DDBJ whole genome shotgun (WGS) entry which is preliminary data.</text>
</comment>
<gene>
    <name evidence="1" type="ORF">CLODIP_2_CD04054</name>
</gene>